<reference evidence="1 2" key="1">
    <citation type="submission" date="2024-03" db="EMBL/GenBank/DDBJ databases">
        <authorList>
            <person name="Martinez-Hernandez J."/>
        </authorList>
    </citation>
    <scope>NUCLEOTIDE SEQUENCE [LARGE SCALE GENOMIC DNA]</scope>
</reference>
<comment type="caution">
    <text evidence="1">The sequence shown here is derived from an EMBL/GenBank/DDBJ whole genome shotgun (WGS) entry which is preliminary data.</text>
</comment>
<accession>A0AAV1WKT0</accession>
<dbReference type="Proteomes" id="UP001497480">
    <property type="component" value="Unassembled WGS sequence"/>
</dbReference>
<dbReference type="AlphaFoldDB" id="A0AAV1WKT0"/>
<dbReference type="EMBL" id="CAXHTB010000007">
    <property type="protein sequence ID" value="CAL0309644.1"/>
    <property type="molecule type" value="Genomic_DNA"/>
</dbReference>
<sequence length="141" mass="15854">MIMLTQLVKESLARGYATGCDSSIRSGYHRIGSWNGIMGKSEEISEARNGLDASASTWVPDPPFGEKWLRGEECSVKDVSKLEVAVEYHFDFVVMKKHNSSTSDCEHIYHVHYVGMKKKGVDEFPFSVIWLLGDSFQAKFA</sequence>
<organism evidence="1 2">
    <name type="scientific">Lupinus luteus</name>
    <name type="common">European yellow lupine</name>
    <dbReference type="NCBI Taxonomy" id="3873"/>
    <lineage>
        <taxon>Eukaryota</taxon>
        <taxon>Viridiplantae</taxon>
        <taxon>Streptophyta</taxon>
        <taxon>Embryophyta</taxon>
        <taxon>Tracheophyta</taxon>
        <taxon>Spermatophyta</taxon>
        <taxon>Magnoliopsida</taxon>
        <taxon>eudicotyledons</taxon>
        <taxon>Gunneridae</taxon>
        <taxon>Pentapetalae</taxon>
        <taxon>rosids</taxon>
        <taxon>fabids</taxon>
        <taxon>Fabales</taxon>
        <taxon>Fabaceae</taxon>
        <taxon>Papilionoideae</taxon>
        <taxon>50 kb inversion clade</taxon>
        <taxon>genistoids sensu lato</taxon>
        <taxon>core genistoids</taxon>
        <taxon>Genisteae</taxon>
        <taxon>Lupinus</taxon>
    </lineage>
</organism>
<evidence type="ECO:0000313" key="1">
    <source>
        <dbReference type="EMBL" id="CAL0309644.1"/>
    </source>
</evidence>
<gene>
    <name evidence="1" type="ORF">LLUT_LOCUS10704</name>
</gene>
<protein>
    <submittedName>
        <fullName evidence="1">Uncharacterized protein</fullName>
    </submittedName>
</protein>
<name>A0AAV1WKT0_LUPLU</name>
<keyword evidence="2" id="KW-1185">Reference proteome</keyword>
<evidence type="ECO:0000313" key="2">
    <source>
        <dbReference type="Proteomes" id="UP001497480"/>
    </source>
</evidence>
<proteinExistence type="predicted"/>